<gene>
    <name evidence="1" type="ORF">BHC48_07820</name>
</gene>
<reference evidence="1 2" key="1">
    <citation type="journal article" date="2017" name="MBio">
        <title>Type VI secretion-mediated competition in the bee gut microbiome.</title>
        <authorList>
            <person name="Steele M.I."/>
            <person name="Kwong W.K."/>
            <person name="Powell J.E."/>
            <person name="Whiteley M."/>
            <person name="Moran N.A."/>
        </authorList>
    </citation>
    <scope>NUCLEOTIDE SEQUENCE [LARGE SCALE GENOMIC DNA]</scope>
    <source>
        <strain evidence="1 2">Occ4-2</strain>
    </source>
</reference>
<sequence>MSYPIDKDCHYSDGKLKEAFLIELLAFQLLDSDISYYVQFKLTLVLRYKSFFIKNGIGGVCLMLCVCVTEHGYNECLVMLENSNND</sequence>
<dbReference type="EMBL" id="MEIQ01000045">
    <property type="protein sequence ID" value="PIT49869.1"/>
    <property type="molecule type" value="Genomic_DNA"/>
</dbReference>
<evidence type="ECO:0000313" key="2">
    <source>
        <dbReference type="Proteomes" id="UP000231484"/>
    </source>
</evidence>
<dbReference type="Proteomes" id="UP000231484">
    <property type="component" value="Unassembled WGS sequence"/>
</dbReference>
<protein>
    <submittedName>
        <fullName evidence="1">Uncharacterized protein</fullName>
    </submittedName>
</protein>
<dbReference type="AlphaFoldDB" id="A0A2N9XNG4"/>
<name>A0A2N9XNG4_9NEIS</name>
<evidence type="ECO:0000313" key="1">
    <source>
        <dbReference type="EMBL" id="PIT49869.1"/>
    </source>
</evidence>
<organism evidence="1 2">
    <name type="scientific">Snodgrassella alvi</name>
    <dbReference type="NCBI Taxonomy" id="1196083"/>
    <lineage>
        <taxon>Bacteria</taxon>
        <taxon>Pseudomonadati</taxon>
        <taxon>Pseudomonadota</taxon>
        <taxon>Betaproteobacteria</taxon>
        <taxon>Neisseriales</taxon>
        <taxon>Neisseriaceae</taxon>
        <taxon>Snodgrassella</taxon>
    </lineage>
</organism>
<comment type="caution">
    <text evidence="1">The sequence shown here is derived from an EMBL/GenBank/DDBJ whole genome shotgun (WGS) entry which is preliminary data.</text>
</comment>
<proteinExistence type="predicted"/>
<accession>A0A2N9XNG4</accession>